<dbReference type="InterPro" id="IPR000515">
    <property type="entry name" value="MetI-like"/>
</dbReference>
<evidence type="ECO:0000256" key="8">
    <source>
        <dbReference type="RuleBase" id="RU363032"/>
    </source>
</evidence>
<dbReference type="PANTHER" id="PTHR42929">
    <property type="entry name" value="INNER MEMBRANE ABC TRANSPORTER PERMEASE PROTEIN YDCU-RELATED-RELATED"/>
    <property type="match status" value="1"/>
</dbReference>
<feature type="transmembrane region" description="Helical" evidence="8">
    <location>
        <begin position="12"/>
        <end position="31"/>
    </location>
</feature>
<feature type="transmembrane region" description="Helical" evidence="8">
    <location>
        <begin position="89"/>
        <end position="109"/>
    </location>
</feature>
<evidence type="ECO:0000259" key="9">
    <source>
        <dbReference type="PROSITE" id="PS50928"/>
    </source>
</evidence>
<feature type="transmembrane region" description="Helical" evidence="8">
    <location>
        <begin position="210"/>
        <end position="228"/>
    </location>
</feature>
<gene>
    <name evidence="10" type="primary">potB</name>
    <name evidence="10" type="ORF">ERS852448_01963</name>
    <name evidence="11" type="ORF">GKE72_09090</name>
</gene>
<dbReference type="RefSeq" id="WP_021740031.1">
    <property type="nucleotide sequence ID" value="NZ_CABKSU010000092.1"/>
</dbReference>
<evidence type="ECO:0000313" key="11">
    <source>
        <dbReference type="EMBL" id="MSD16225.1"/>
    </source>
</evidence>
<feature type="transmembrane region" description="Helical" evidence="8">
    <location>
        <begin position="240"/>
        <end position="260"/>
    </location>
</feature>
<dbReference type="GO" id="GO:0005886">
    <property type="term" value="C:plasma membrane"/>
    <property type="evidence" value="ECO:0007669"/>
    <property type="project" value="UniProtKB-SubCell"/>
</dbReference>
<dbReference type="Pfam" id="PF00528">
    <property type="entry name" value="BPD_transp_1"/>
    <property type="match status" value="1"/>
</dbReference>
<dbReference type="STRING" id="39490.ERS852448_01963"/>
<keyword evidence="7 8" id="KW-0472">Membrane</keyword>
<feature type="domain" description="ABC transmembrane type-1" evidence="9">
    <location>
        <begin position="55"/>
        <end position="259"/>
    </location>
</feature>
<comment type="subcellular location">
    <subcellularLocation>
        <location evidence="1 8">Cell membrane</location>
        <topology evidence="1 8">Multi-pass membrane protein</topology>
    </subcellularLocation>
</comment>
<evidence type="ECO:0000256" key="4">
    <source>
        <dbReference type="ARBA" id="ARBA00022475"/>
    </source>
</evidence>
<dbReference type="EMBL" id="WKRA01000013">
    <property type="protein sequence ID" value="MSD16225.1"/>
    <property type="molecule type" value="Genomic_DNA"/>
</dbReference>
<dbReference type="PROSITE" id="PS50928">
    <property type="entry name" value="ABC_TM1"/>
    <property type="match status" value="1"/>
</dbReference>
<dbReference type="Gene3D" id="1.10.3720.10">
    <property type="entry name" value="MetI-like"/>
    <property type="match status" value="1"/>
</dbReference>
<dbReference type="Proteomes" id="UP000095492">
    <property type="component" value="Unassembled WGS sequence"/>
</dbReference>
<evidence type="ECO:0000256" key="3">
    <source>
        <dbReference type="ARBA" id="ARBA00022448"/>
    </source>
</evidence>
<dbReference type="GeneID" id="42787396"/>
<dbReference type="InterPro" id="IPR035906">
    <property type="entry name" value="MetI-like_sf"/>
</dbReference>
<protein>
    <submittedName>
        <fullName evidence="11">ABC transporter permease subunit</fullName>
    </submittedName>
    <submittedName>
        <fullName evidence="10">Spermidine/putrescine transport system permease protein PotB</fullName>
    </submittedName>
</protein>
<evidence type="ECO:0000256" key="2">
    <source>
        <dbReference type="ARBA" id="ARBA00007069"/>
    </source>
</evidence>
<dbReference type="AlphaFoldDB" id="A0A173UDP4"/>
<feature type="transmembrane region" description="Helical" evidence="8">
    <location>
        <begin position="182"/>
        <end position="204"/>
    </location>
</feature>
<dbReference type="CDD" id="cd06261">
    <property type="entry name" value="TM_PBP2"/>
    <property type="match status" value="1"/>
</dbReference>
<evidence type="ECO:0000256" key="1">
    <source>
        <dbReference type="ARBA" id="ARBA00004651"/>
    </source>
</evidence>
<reference evidence="10 12" key="1">
    <citation type="submission" date="2015-09" db="EMBL/GenBank/DDBJ databases">
        <authorList>
            <consortium name="Pathogen Informatics"/>
        </authorList>
    </citation>
    <scope>NUCLEOTIDE SEQUENCE [LARGE SCALE GENOMIC DNA]</scope>
    <source>
        <strain evidence="10 12">2789STDY5608891</strain>
    </source>
</reference>
<keyword evidence="5 8" id="KW-0812">Transmembrane</keyword>
<sequence length="271" mass="29479">MNKRSLLATPYIVWIIGFTVLPILMIVFYALGDGNGGFTLSNILAIFEPVHLKSLLLALWLALLCTVVCLLLAYPLAVILRKLNIGKKGLMAIIVILPMWVNFVLRIMAWQLLLSRNGIINAILGVLGLPGQDLANSNVAIVIGMVYDYLPFMILPVYNAVMELNEDVIEAARDLGAPLSAVLTKIMIPLTMPGIISGITMVFVPSLTTFAIPDILGGGKIMLIGNIIEQEFSTSMNWNLGSGLSIALMIFVLISMMFTVKNDGGKESSVW</sequence>
<feature type="transmembrane region" description="Helical" evidence="8">
    <location>
        <begin position="139"/>
        <end position="161"/>
    </location>
</feature>
<keyword evidence="3 8" id="KW-0813">Transport</keyword>
<proteinExistence type="inferred from homology"/>
<name>A0A173UDP4_EUBRA</name>
<keyword evidence="6 8" id="KW-1133">Transmembrane helix</keyword>
<feature type="transmembrane region" description="Helical" evidence="8">
    <location>
        <begin position="57"/>
        <end position="77"/>
    </location>
</feature>
<evidence type="ECO:0000256" key="6">
    <source>
        <dbReference type="ARBA" id="ARBA00022989"/>
    </source>
</evidence>
<reference evidence="11 13" key="2">
    <citation type="journal article" date="2019" name="Nat. Med.">
        <title>A library of human gut bacterial isolates paired with longitudinal multiomics data enables mechanistic microbiome research.</title>
        <authorList>
            <person name="Poyet M."/>
            <person name="Groussin M."/>
            <person name="Gibbons S.M."/>
            <person name="Avila-Pacheco J."/>
            <person name="Jiang X."/>
            <person name="Kearney S.M."/>
            <person name="Perrotta A.R."/>
            <person name="Berdy B."/>
            <person name="Zhao S."/>
            <person name="Lieberman T.D."/>
            <person name="Swanson P.K."/>
            <person name="Smith M."/>
            <person name="Roesemann S."/>
            <person name="Alexander J.E."/>
            <person name="Rich S.A."/>
            <person name="Livny J."/>
            <person name="Vlamakis H."/>
            <person name="Clish C."/>
            <person name="Bullock K."/>
            <person name="Deik A."/>
            <person name="Scott J."/>
            <person name="Pierce K.A."/>
            <person name="Xavier R.J."/>
            <person name="Alm E.J."/>
        </authorList>
    </citation>
    <scope>NUCLEOTIDE SEQUENCE [LARGE SCALE GENOMIC DNA]</scope>
    <source>
        <strain evidence="11 13">BIOML-A3</strain>
    </source>
</reference>
<evidence type="ECO:0000313" key="10">
    <source>
        <dbReference type="EMBL" id="CUN12265.1"/>
    </source>
</evidence>
<evidence type="ECO:0000313" key="12">
    <source>
        <dbReference type="Proteomes" id="UP000095492"/>
    </source>
</evidence>
<evidence type="ECO:0000313" key="13">
    <source>
        <dbReference type="Proteomes" id="UP000431304"/>
    </source>
</evidence>
<dbReference type="GO" id="GO:0055085">
    <property type="term" value="P:transmembrane transport"/>
    <property type="evidence" value="ECO:0007669"/>
    <property type="project" value="InterPro"/>
</dbReference>
<evidence type="ECO:0000256" key="5">
    <source>
        <dbReference type="ARBA" id="ARBA00022692"/>
    </source>
</evidence>
<organism evidence="10 12">
    <name type="scientific">Eubacterium ramulus</name>
    <dbReference type="NCBI Taxonomy" id="39490"/>
    <lineage>
        <taxon>Bacteria</taxon>
        <taxon>Bacillati</taxon>
        <taxon>Bacillota</taxon>
        <taxon>Clostridia</taxon>
        <taxon>Eubacteriales</taxon>
        <taxon>Eubacteriaceae</taxon>
        <taxon>Eubacterium</taxon>
    </lineage>
</organism>
<evidence type="ECO:0000256" key="7">
    <source>
        <dbReference type="ARBA" id="ARBA00023136"/>
    </source>
</evidence>
<dbReference type="SUPFAM" id="SSF161098">
    <property type="entry name" value="MetI-like"/>
    <property type="match status" value="1"/>
</dbReference>
<dbReference type="Proteomes" id="UP000431304">
    <property type="component" value="Unassembled WGS sequence"/>
</dbReference>
<dbReference type="OrthoDB" id="9807047at2"/>
<dbReference type="PANTHER" id="PTHR42929:SF1">
    <property type="entry name" value="INNER MEMBRANE ABC TRANSPORTER PERMEASE PROTEIN YDCU-RELATED"/>
    <property type="match status" value="1"/>
</dbReference>
<comment type="similarity">
    <text evidence="2">Belongs to the binding-protein-dependent transport system permease family. CysTW subfamily.</text>
</comment>
<keyword evidence="4" id="KW-1003">Cell membrane</keyword>
<dbReference type="EMBL" id="CYYA01000013">
    <property type="protein sequence ID" value="CUN12265.1"/>
    <property type="molecule type" value="Genomic_DNA"/>
</dbReference>
<accession>A0A173UDP4</accession>